<dbReference type="InterPro" id="IPR011701">
    <property type="entry name" value="MFS"/>
</dbReference>
<dbReference type="GO" id="GO:0015134">
    <property type="term" value="F:hexuronate transmembrane transporter activity"/>
    <property type="evidence" value="ECO:0007669"/>
    <property type="project" value="TreeGrafter"/>
</dbReference>
<keyword evidence="4 5" id="KW-0472">Membrane</keyword>
<dbReference type="Gene3D" id="1.20.1250.20">
    <property type="entry name" value="MFS general substrate transporter like domains"/>
    <property type="match status" value="2"/>
</dbReference>
<dbReference type="CDD" id="cd17319">
    <property type="entry name" value="MFS_ExuT_GudP_like"/>
    <property type="match status" value="1"/>
</dbReference>
<reference evidence="7" key="1">
    <citation type="submission" date="2022-11" db="EMBL/GenBank/DDBJ databases">
        <title>Marilongibacter aestuarii gen. nov., sp. nov., isolated from tidal flat sediment.</title>
        <authorList>
            <person name="Jiayan W."/>
        </authorList>
    </citation>
    <scope>NUCLEOTIDE SEQUENCE</scope>
    <source>
        <strain evidence="7">Z1-6</strain>
    </source>
</reference>
<dbReference type="Pfam" id="PF07690">
    <property type="entry name" value="MFS_1"/>
    <property type="match status" value="1"/>
</dbReference>
<evidence type="ECO:0000256" key="3">
    <source>
        <dbReference type="ARBA" id="ARBA00022989"/>
    </source>
</evidence>
<dbReference type="InterPro" id="IPR020846">
    <property type="entry name" value="MFS_dom"/>
</dbReference>
<feature type="transmembrane region" description="Helical" evidence="5">
    <location>
        <begin position="360"/>
        <end position="383"/>
    </location>
</feature>
<feature type="transmembrane region" description="Helical" evidence="5">
    <location>
        <begin position="302"/>
        <end position="318"/>
    </location>
</feature>
<evidence type="ECO:0000313" key="7">
    <source>
        <dbReference type="EMBL" id="MCY1722037.1"/>
    </source>
</evidence>
<evidence type="ECO:0000256" key="2">
    <source>
        <dbReference type="ARBA" id="ARBA00022692"/>
    </source>
</evidence>
<proteinExistence type="predicted"/>
<evidence type="ECO:0000256" key="1">
    <source>
        <dbReference type="ARBA" id="ARBA00004141"/>
    </source>
</evidence>
<dbReference type="AlphaFoldDB" id="A0A9X3J7J2"/>
<dbReference type="GO" id="GO:0016020">
    <property type="term" value="C:membrane"/>
    <property type="evidence" value="ECO:0007669"/>
    <property type="project" value="UniProtKB-SubCell"/>
</dbReference>
<feature type="transmembrane region" description="Helical" evidence="5">
    <location>
        <begin position="324"/>
        <end position="348"/>
    </location>
</feature>
<evidence type="ECO:0000256" key="5">
    <source>
        <dbReference type="SAM" id="Phobius"/>
    </source>
</evidence>
<dbReference type="PANTHER" id="PTHR11662:SF285">
    <property type="entry name" value="HEXURONATE TRANSPORTER"/>
    <property type="match status" value="1"/>
</dbReference>
<dbReference type="SUPFAM" id="SSF103473">
    <property type="entry name" value="MFS general substrate transporter"/>
    <property type="match status" value="1"/>
</dbReference>
<feature type="transmembrane region" description="Helical" evidence="5">
    <location>
        <begin position="12"/>
        <end position="32"/>
    </location>
</feature>
<evidence type="ECO:0000259" key="6">
    <source>
        <dbReference type="PROSITE" id="PS50850"/>
    </source>
</evidence>
<dbReference type="Proteomes" id="UP001145087">
    <property type="component" value="Unassembled WGS sequence"/>
</dbReference>
<evidence type="ECO:0000256" key="4">
    <source>
        <dbReference type="ARBA" id="ARBA00023136"/>
    </source>
</evidence>
<evidence type="ECO:0000313" key="8">
    <source>
        <dbReference type="Proteomes" id="UP001145087"/>
    </source>
</evidence>
<feature type="transmembrane region" description="Helical" evidence="5">
    <location>
        <begin position="168"/>
        <end position="188"/>
    </location>
</feature>
<feature type="transmembrane region" description="Helical" evidence="5">
    <location>
        <begin position="389"/>
        <end position="411"/>
    </location>
</feature>
<dbReference type="PIRSF" id="PIRSF002808">
    <property type="entry name" value="Hexose_phosphate_transp"/>
    <property type="match status" value="1"/>
</dbReference>
<name>A0A9X3J7J2_9BACT</name>
<comment type="caution">
    <text evidence="7">The sequence shown here is derived from an EMBL/GenBank/DDBJ whole genome shotgun (WGS) entry which is preliminary data.</text>
</comment>
<gene>
    <name evidence="7" type="ORF">OU798_16905</name>
</gene>
<dbReference type="InterPro" id="IPR000849">
    <property type="entry name" value="Sugar_P_transporter"/>
</dbReference>
<dbReference type="RefSeq" id="WP_343334367.1">
    <property type="nucleotide sequence ID" value="NZ_JAPOHD010000030.1"/>
</dbReference>
<keyword evidence="3 5" id="KW-1133">Transmembrane helix</keyword>
<feature type="domain" description="Major facilitator superfamily (MFS) profile" evidence="6">
    <location>
        <begin position="14"/>
        <end position="415"/>
    </location>
</feature>
<accession>A0A9X3J7J2</accession>
<feature type="transmembrane region" description="Helical" evidence="5">
    <location>
        <begin position="52"/>
        <end position="72"/>
    </location>
</feature>
<keyword evidence="8" id="KW-1185">Reference proteome</keyword>
<sequence>MSEKQKIGNYRWRIVVLLFFATTINYIDRQVLGILAPELQNLFNWSESDYGFIIMAFQIAYAIGLLTTGSILDRIGTKRGFSIAIILWSLAGMAHAAARSVFTFAVSRFALGIGESANFPAAVKTVAEWFPKKERALATGIFNSGPNVGAILTPLVIPIIALNWGWKWAFISTGLLGFVWLIFWLVTYRRPEENPKLSAAEKAFILQDGEETTGQTISWKQIIGHKQTLGICLARFVTDPVWWFFLYWLPKFLNSNYGIDLTNIGLPLVTIYVISIGGSILGGWISSQLINKGKNPVSARKITILMMAVLVVPIYFVSGISNMWLAVLFISMAAFAHQGYAANIFTLVSDLYPKNAVGSVVGLSGFAGAIGGVLFSAAVGLILEFSGSYHVVFGIASVAYLVCWAVLKIFVPDSELIEIRS</sequence>
<dbReference type="PROSITE" id="PS50850">
    <property type="entry name" value="MFS"/>
    <property type="match status" value="1"/>
</dbReference>
<keyword evidence="2 5" id="KW-0812">Transmembrane</keyword>
<dbReference type="InterPro" id="IPR036259">
    <property type="entry name" value="MFS_trans_sf"/>
</dbReference>
<feature type="transmembrane region" description="Helical" evidence="5">
    <location>
        <begin position="269"/>
        <end position="290"/>
    </location>
</feature>
<dbReference type="PANTHER" id="PTHR11662">
    <property type="entry name" value="SOLUTE CARRIER FAMILY 17"/>
    <property type="match status" value="1"/>
</dbReference>
<dbReference type="EMBL" id="JAPOHD010000030">
    <property type="protein sequence ID" value="MCY1722037.1"/>
    <property type="molecule type" value="Genomic_DNA"/>
</dbReference>
<dbReference type="InterPro" id="IPR050382">
    <property type="entry name" value="MFS_Na/Anion_cotransporter"/>
</dbReference>
<organism evidence="7 8">
    <name type="scientific">Draconibacterium aestuarii</name>
    <dbReference type="NCBI Taxonomy" id="2998507"/>
    <lineage>
        <taxon>Bacteria</taxon>
        <taxon>Pseudomonadati</taxon>
        <taxon>Bacteroidota</taxon>
        <taxon>Bacteroidia</taxon>
        <taxon>Marinilabiliales</taxon>
        <taxon>Prolixibacteraceae</taxon>
        <taxon>Draconibacterium</taxon>
    </lineage>
</organism>
<feature type="transmembrane region" description="Helical" evidence="5">
    <location>
        <begin position="228"/>
        <end position="249"/>
    </location>
</feature>
<comment type="subcellular location">
    <subcellularLocation>
        <location evidence="1">Membrane</location>
        <topology evidence="1">Multi-pass membrane protein</topology>
    </subcellularLocation>
</comment>
<protein>
    <submittedName>
        <fullName evidence="7">MFS transporter</fullName>
    </submittedName>
</protein>